<comment type="caution">
    <text evidence="6">The sequence shown here is derived from an EMBL/GenBank/DDBJ whole genome shotgun (WGS) entry which is preliminary data.</text>
</comment>
<dbReference type="PROSITE" id="PS00303">
    <property type="entry name" value="S100_CABP"/>
    <property type="match status" value="1"/>
</dbReference>
<sequence>MESAIGVLVTQFKAYAGSDGSSDTLSRDEFHRLVTSELRNFIKNAADPAAIDQLMSSLDKNNDGELNFLEFWLLIGHLASKHGGRSAVAEIVSCLLFSCPNDMESAIKTVVTTFLNSSSGKENLNGSGFQKLVKKKLGGLMQDADRASAVKEMQQGLDVNNDGKVSFQEYLTLIGYLANSLSESKTGSSANAS</sequence>
<dbReference type="InterPro" id="IPR002048">
    <property type="entry name" value="EF_hand_dom"/>
</dbReference>
<dbReference type="GO" id="GO:0048306">
    <property type="term" value="F:calcium-dependent protein binding"/>
    <property type="evidence" value="ECO:0007669"/>
    <property type="project" value="TreeGrafter"/>
</dbReference>
<dbReference type="InterPro" id="IPR011992">
    <property type="entry name" value="EF-hand-dom_pair"/>
</dbReference>
<dbReference type="InterPro" id="IPR013787">
    <property type="entry name" value="S100_Ca-bd_sub"/>
</dbReference>
<feature type="domain" description="EF-hand" evidence="5">
    <location>
        <begin position="145"/>
        <end position="180"/>
    </location>
</feature>
<keyword evidence="7" id="KW-1185">Reference proteome</keyword>
<dbReference type="PROSITE" id="PS00018">
    <property type="entry name" value="EF_HAND_1"/>
    <property type="match status" value="2"/>
</dbReference>
<accession>A0A6A5FDZ6</accession>
<organism evidence="6 7">
    <name type="scientific">Perca fluviatilis</name>
    <name type="common">European perch</name>
    <dbReference type="NCBI Taxonomy" id="8168"/>
    <lineage>
        <taxon>Eukaryota</taxon>
        <taxon>Metazoa</taxon>
        <taxon>Chordata</taxon>
        <taxon>Craniata</taxon>
        <taxon>Vertebrata</taxon>
        <taxon>Euteleostomi</taxon>
        <taxon>Actinopterygii</taxon>
        <taxon>Neopterygii</taxon>
        <taxon>Teleostei</taxon>
        <taxon>Neoteleostei</taxon>
        <taxon>Acanthomorphata</taxon>
        <taxon>Eupercaria</taxon>
        <taxon>Perciformes</taxon>
        <taxon>Percoidei</taxon>
        <taxon>Percidae</taxon>
        <taxon>Percinae</taxon>
        <taxon>Perca</taxon>
    </lineage>
</organism>
<dbReference type="InterPro" id="IPR034325">
    <property type="entry name" value="S-100_dom"/>
</dbReference>
<reference evidence="6 7" key="1">
    <citation type="submission" date="2019-06" db="EMBL/GenBank/DDBJ databases">
        <title>A chromosome-scale genome assembly of the European perch, Perca fluviatilis.</title>
        <authorList>
            <person name="Roques C."/>
            <person name="Zahm M."/>
            <person name="Cabau C."/>
            <person name="Klopp C."/>
            <person name="Bouchez O."/>
            <person name="Donnadieu C."/>
            <person name="Kuhl H."/>
            <person name="Gislard M."/>
            <person name="Guendouz S."/>
            <person name="Journot L."/>
            <person name="Haffray P."/>
            <person name="Bestin A."/>
            <person name="Morvezen R."/>
            <person name="Feron R."/>
            <person name="Wen M."/>
            <person name="Jouanno E."/>
            <person name="Herpin A."/>
            <person name="Schartl M."/>
            <person name="Postlethwait J."/>
            <person name="Schaerlinger B."/>
            <person name="Chardard D."/>
            <person name="Lecocq T."/>
            <person name="Poncet C."/>
            <person name="Jaffrelo L."/>
            <person name="Lampietro C."/>
            <person name="Guiguen Y."/>
        </authorList>
    </citation>
    <scope>NUCLEOTIDE SEQUENCE [LARGE SCALE GENOMIC DNA]</scope>
    <source>
        <tissue evidence="6">Blood</tissue>
    </source>
</reference>
<dbReference type="EMBL" id="VHII01000007">
    <property type="protein sequence ID" value="KAF1387944.1"/>
    <property type="molecule type" value="Genomic_DNA"/>
</dbReference>
<dbReference type="PANTHER" id="PTHR11639:SF130">
    <property type="entry name" value="PROTEIN S100-A11"/>
    <property type="match status" value="1"/>
</dbReference>
<comment type="similarity">
    <text evidence="1">Belongs to the S-100 family.</text>
</comment>
<dbReference type="Pfam" id="PF01023">
    <property type="entry name" value="S_100"/>
    <property type="match status" value="1"/>
</dbReference>
<evidence type="ECO:0000256" key="1">
    <source>
        <dbReference type="ARBA" id="ARBA00007323"/>
    </source>
</evidence>
<name>A0A6A5FDZ6_PERFL</name>
<dbReference type="Proteomes" id="UP000465112">
    <property type="component" value="Chromosome 7"/>
</dbReference>
<dbReference type="PANTHER" id="PTHR11639">
    <property type="entry name" value="S100 CALCIUM-BINDING PROTEIN"/>
    <property type="match status" value="1"/>
</dbReference>
<dbReference type="Pfam" id="PF13202">
    <property type="entry name" value="EF-hand_5"/>
    <property type="match status" value="2"/>
</dbReference>
<evidence type="ECO:0000313" key="6">
    <source>
        <dbReference type="EMBL" id="KAF1387944.1"/>
    </source>
</evidence>
<evidence type="ECO:0000256" key="4">
    <source>
        <dbReference type="ARBA" id="ARBA00022837"/>
    </source>
</evidence>
<dbReference type="GO" id="GO:0048471">
    <property type="term" value="C:perinuclear region of cytoplasm"/>
    <property type="evidence" value="ECO:0007669"/>
    <property type="project" value="TreeGrafter"/>
</dbReference>
<feature type="domain" description="EF-hand" evidence="5">
    <location>
        <begin position="46"/>
        <end position="81"/>
    </location>
</feature>
<dbReference type="CDD" id="cd00213">
    <property type="entry name" value="S-100"/>
    <property type="match status" value="1"/>
</dbReference>
<dbReference type="SMART" id="SM01394">
    <property type="entry name" value="S_100"/>
    <property type="match status" value="2"/>
</dbReference>
<keyword evidence="3" id="KW-0677">Repeat</keyword>
<dbReference type="SMART" id="SM00054">
    <property type="entry name" value="EFh"/>
    <property type="match status" value="2"/>
</dbReference>
<evidence type="ECO:0000313" key="7">
    <source>
        <dbReference type="Proteomes" id="UP000465112"/>
    </source>
</evidence>
<dbReference type="GO" id="GO:0046914">
    <property type="term" value="F:transition metal ion binding"/>
    <property type="evidence" value="ECO:0007669"/>
    <property type="project" value="InterPro"/>
</dbReference>
<dbReference type="SUPFAM" id="SSF47473">
    <property type="entry name" value="EF-hand"/>
    <property type="match status" value="2"/>
</dbReference>
<evidence type="ECO:0000256" key="2">
    <source>
        <dbReference type="ARBA" id="ARBA00022723"/>
    </source>
</evidence>
<keyword evidence="4" id="KW-0106">Calcium</keyword>
<dbReference type="Gene3D" id="1.10.238.10">
    <property type="entry name" value="EF-hand"/>
    <property type="match status" value="2"/>
</dbReference>
<dbReference type="PROSITE" id="PS50222">
    <property type="entry name" value="EF_HAND_2"/>
    <property type="match status" value="2"/>
</dbReference>
<gene>
    <name evidence="6" type="ORF">PFLUV_G00085160</name>
</gene>
<evidence type="ECO:0000259" key="5">
    <source>
        <dbReference type="PROSITE" id="PS50222"/>
    </source>
</evidence>
<dbReference type="InterPro" id="IPR018247">
    <property type="entry name" value="EF_Hand_1_Ca_BS"/>
</dbReference>
<evidence type="ECO:0000256" key="3">
    <source>
        <dbReference type="ARBA" id="ARBA00022737"/>
    </source>
</evidence>
<dbReference type="GO" id="GO:0005615">
    <property type="term" value="C:extracellular space"/>
    <property type="evidence" value="ECO:0007669"/>
    <property type="project" value="TreeGrafter"/>
</dbReference>
<protein>
    <recommendedName>
        <fullName evidence="5">EF-hand domain-containing protein</fullName>
    </recommendedName>
</protein>
<dbReference type="InterPro" id="IPR001751">
    <property type="entry name" value="S100/CaBP7/8-like_CS"/>
</dbReference>
<proteinExistence type="inferred from homology"/>
<dbReference type="GO" id="GO:0005509">
    <property type="term" value="F:calcium ion binding"/>
    <property type="evidence" value="ECO:0007669"/>
    <property type="project" value="InterPro"/>
</dbReference>
<dbReference type="AlphaFoldDB" id="A0A6A5FDZ6"/>
<keyword evidence="2" id="KW-0479">Metal-binding</keyword>